<dbReference type="Gene3D" id="2.40.50.40">
    <property type="match status" value="1"/>
</dbReference>
<gene>
    <name evidence="2" type="ORF">E3N88_42349</name>
</gene>
<dbReference type="Pfam" id="PF00385">
    <property type="entry name" value="Chromo"/>
    <property type="match status" value="1"/>
</dbReference>
<dbReference type="EMBL" id="SZYD01000514">
    <property type="protein sequence ID" value="KAD1748764.1"/>
    <property type="molecule type" value="Genomic_DNA"/>
</dbReference>
<evidence type="ECO:0000259" key="1">
    <source>
        <dbReference type="PROSITE" id="PS50013"/>
    </source>
</evidence>
<dbReference type="InterPro" id="IPR000953">
    <property type="entry name" value="Chromo/chromo_shadow_dom"/>
</dbReference>
<proteinExistence type="predicted"/>
<dbReference type="AlphaFoldDB" id="A0A5N6LI02"/>
<organism evidence="2 3">
    <name type="scientific">Mikania micrantha</name>
    <name type="common">bitter vine</name>
    <dbReference type="NCBI Taxonomy" id="192012"/>
    <lineage>
        <taxon>Eukaryota</taxon>
        <taxon>Viridiplantae</taxon>
        <taxon>Streptophyta</taxon>
        <taxon>Embryophyta</taxon>
        <taxon>Tracheophyta</taxon>
        <taxon>Spermatophyta</taxon>
        <taxon>Magnoliopsida</taxon>
        <taxon>eudicotyledons</taxon>
        <taxon>Gunneridae</taxon>
        <taxon>Pentapetalae</taxon>
        <taxon>asterids</taxon>
        <taxon>campanulids</taxon>
        <taxon>Asterales</taxon>
        <taxon>Asteraceae</taxon>
        <taxon>Asteroideae</taxon>
        <taxon>Heliantheae alliance</taxon>
        <taxon>Eupatorieae</taxon>
        <taxon>Mikania</taxon>
    </lineage>
</organism>
<evidence type="ECO:0000313" key="3">
    <source>
        <dbReference type="Proteomes" id="UP000326396"/>
    </source>
</evidence>
<dbReference type="OrthoDB" id="5554229at2759"/>
<dbReference type="PROSITE" id="PS50013">
    <property type="entry name" value="CHROMO_2"/>
    <property type="match status" value="1"/>
</dbReference>
<evidence type="ECO:0000313" key="2">
    <source>
        <dbReference type="EMBL" id="KAD1748764.1"/>
    </source>
</evidence>
<protein>
    <recommendedName>
        <fullName evidence="1">Chromo domain-containing protein</fullName>
    </recommendedName>
</protein>
<comment type="caution">
    <text evidence="2">The sequence shown here is derived from an EMBL/GenBank/DDBJ whole genome shotgun (WGS) entry which is preliminary data.</text>
</comment>
<accession>A0A5N6LI02</accession>
<dbReference type="Proteomes" id="UP000326396">
    <property type="component" value="Unassembled WGS sequence"/>
</dbReference>
<reference evidence="2 3" key="1">
    <citation type="submission" date="2019-05" db="EMBL/GenBank/DDBJ databases">
        <title>Mikania micrantha, genome provides insights into the molecular mechanism of rapid growth.</title>
        <authorList>
            <person name="Liu B."/>
        </authorList>
    </citation>
    <scope>NUCLEOTIDE SEQUENCE [LARGE SCALE GENOMIC DNA]</scope>
    <source>
        <strain evidence="2">NLD-2019</strain>
        <tissue evidence="2">Leaf</tissue>
    </source>
</reference>
<dbReference type="InterPro" id="IPR023780">
    <property type="entry name" value="Chromo_domain"/>
</dbReference>
<dbReference type="SUPFAM" id="SSF54160">
    <property type="entry name" value="Chromo domain-like"/>
    <property type="match status" value="1"/>
</dbReference>
<name>A0A5N6LI02_9ASTR</name>
<dbReference type="InterPro" id="IPR016197">
    <property type="entry name" value="Chromo-like_dom_sf"/>
</dbReference>
<keyword evidence="3" id="KW-1185">Reference proteome</keyword>
<feature type="domain" description="Chromo" evidence="1">
    <location>
        <begin position="110"/>
        <end position="152"/>
    </location>
</feature>
<sequence>MVDGTRFRIIDDNIKALQESQKQSLQSQSELQSEVTSIATALEDKKQIMNKVLVHLDAFTPKHKNKTDDNGSTSSGLDGPSWDHHLQHMRLVFQLLVANQLVAKLSKCLFGQQKAVLDHCLRQHTNQEIHQYLIHWEGLSEKEATWEDKDSLLQSFPNLHLEDKVLFKAGRNVVNEREPWTKEVRPRRSGRIKRVPAKLQD</sequence>